<proteinExistence type="predicted"/>
<dbReference type="Gene3D" id="2.115.10.20">
    <property type="entry name" value="Glycosyl hydrolase domain, family 43"/>
    <property type="match status" value="2"/>
</dbReference>
<dbReference type="Proteomes" id="UP001491349">
    <property type="component" value="Unassembled WGS sequence"/>
</dbReference>
<sequence length="308" mass="34846">MWQKKGLLYNVNAAYDWNKSHAQVPVADVLLDRIRIYYATRNSNGKSTISFIEVAKDNPNKILFENNQPLLPFGNLGAFDDSGLMPSSILNVGDKKYLYYIGWTTRQTVPFQNAIGLAISEDGGKTFQKVSEGPIISVNHIEPYFSGTSYVMIDNGVFKMWYLSCIKWEIFEGQPEPIYNLKYAESADGIHWKQTGTVAVELAEDEGGLVSASVIKADTIYKMWFGKRKKSDYRTNTHNTYRIGYAESTDGIHWERKDDLSGIDVSAEGWDAEMISYPCVFKTENELVMLYNGNGFGKTGFGYALWQE</sequence>
<protein>
    <recommendedName>
        <fullName evidence="3">Glycosyl hydrolase family 32 N-terminal domain-containing protein</fullName>
    </recommendedName>
</protein>
<evidence type="ECO:0008006" key="3">
    <source>
        <dbReference type="Google" id="ProtNLM"/>
    </source>
</evidence>
<dbReference type="SUPFAM" id="SSF75005">
    <property type="entry name" value="Arabinanase/levansucrase/invertase"/>
    <property type="match status" value="1"/>
</dbReference>
<evidence type="ECO:0000313" key="1">
    <source>
        <dbReference type="EMBL" id="MEK8180237.1"/>
    </source>
</evidence>
<dbReference type="EMBL" id="JBBPCB010000004">
    <property type="protein sequence ID" value="MEK8180237.1"/>
    <property type="molecule type" value="Genomic_DNA"/>
</dbReference>
<organism evidence="1 2">
    <name type="scientific">Flavobacterium buctense</name>
    <dbReference type="NCBI Taxonomy" id="1648146"/>
    <lineage>
        <taxon>Bacteria</taxon>
        <taxon>Pseudomonadati</taxon>
        <taxon>Bacteroidota</taxon>
        <taxon>Flavobacteriia</taxon>
        <taxon>Flavobacteriales</taxon>
        <taxon>Flavobacteriaceae</taxon>
        <taxon>Flavobacterium</taxon>
    </lineage>
</organism>
<gene>
    <name evidence="1" type="ORF">WMW71_07780</name>
</gene>
<dbReference type="PANTHER" id="PTHR35279:SF1">
    <property type="entry name" value="ARABINANASE_LEVANSUCRASE_INVERTASE"/>
    <property type="match status" value="1"/>
</dbReference>
<keyword evidence="2" id="KW-1185">Reference proteome</keyword>
<dbReference type="InterPro" id="IPR023296">
    <property type="entry name" value="Glyco_hydro_beta-prop_sf"/>
</dbReference>
<dbReference type="PANTHER" id="PTHR35279">
    <property type="match status" value="1"/>
</dbReference>
<accession>A0ABU9E0R5</accession>
<reference evidence="1 2" key="1">
    <citation type="submission" date="2024-04" db="EMBL/GenBank/DDBJ databases">
        <title>draft genome sequnece of Flavobacterium buctense JCM 30750.</title>
        <authorList>
            <person name="Kim D.-U."/>
        </authorList>
    </citation>
    <scope>NUCLEOTIDE SEQUENCE [LARGE SCALE GENOMIC DNA]</scope>
    <source>
        <strain evidence="1 2">JCM 30750</strain>
    </source>
</reference>
<evidence type="ECO:0000313" key="2">
    <source>
        <dbReference type="Proteomes" id="UP001491349"/>
    </source>
</evidence>
<name>A0ABU9E0R5_9FLAO</name>
<comment type="caution">
    <text evidence="1">The sequence shown here is derived from an EMBL/GenBank/DDBJ whole genome shotgun (WGS) entry which is preliminary data.</text>
</comment>
<dbReference type="RefSeq" id="WP_187660707.1">
    <property type="nucleotide sequence ID" value="NZ_JACTAB010000005.1"/>
</dbReference>